<reference evidence="1" key="1">
    <citation type="submission" date="2014-09" db="EMBL/GenBank/DDBJ databases">
        <authorList>
            <person name="Magalhaes I.L.F."/>
            <person name="Oliveira U."/>
            <person name="Santos F.R."/>
            <person name="Vidigal T.H.D.A."/>
            <person name="Brescovit A.D."/>
            <person name="Santos A.J."/>
        </authorList>
    </citation>
    <scope>NUCLEOTIDE SEQUENCE</scope>
    <source>
        <tissue evidence="1">Shoot tissue taken approximately 20 cm above the soil surface</tissue>
    </source>
</reference>
<name>A0A0A9B6I3_ARUDO</name>
<sequence>MSLLPILNYFSDKLVTSFSTSVIQLHCSGLGSNPV</sequence>
<dbReference type="AlphaFoldDB" id="A0A0A9B6I3"/>
<reference evidence="1" key="2">
    <citation type="journal article" date="2015" name="Data Brief">
        <title>Shoot transcriptome of the giant reed, Arundo donax.</title>
        <authorList>
            <person name="Barrero R.A."/>
            <person name="Guerrero F.D."/>
            <person name="Moolhuijzen P."/>
            <person name="Goolsby J.A."/>
            <person name="Tidwell J."/>
            <person name="Bellgard S.E."/>
            <person name="Bellgard M.I."/>
        </authorList>
    </citation>
    <scope>NUCLEOTIDE SEQUENCE</scope>
    <source>
        <tissue evidence="1">Shoot tissue taken approximately 20 cm above the soil surface</tissue>
    </source>
</reference>
<proteinExistence type="predicted"/>
<evidence type="ECO:0000313" key="1">
    <source>
        <dbReference type="EMBL" id="JAD58971.1"/>
    </source>
</evidence>
<organism evidence="1">
    <name type="scientific">Arundo donax</name>
    <name type="common">Giant reed</name>
    <name type="synonym">Donax arundinaceus</name>
    <dbReference type="NCBI Taxonomy" id="35708"/>
    <lineage>
        <taxon>Eukaryota</taxon>
        <taxon>Viridiplantae</taxon>
        <taxon>Streptophyta</taxon>
        <taxon>Embryophyta</taxon>
        <taxon>Tracheophyta</taxon>
        <taxon>Spermatophyta</taxon>
        <taxon>Magnoliopsida</taxon>
        <taxon>Liliopsida</taxon>
        <taxon>Poales</taxon>
        <taxon>Poaceae</taxon>
        <taxon>PACMAD clade</taxon>
        <taxon>Arundinoideae</taxon>
        <taxon>Arundineae</taxon>
        <taxon>Arundo</taxon>
    </lineage>
</organism>
<protein>
    <submittedName>
        <fullName evidence="1">Uncharacterized protein</fullName>
    </submittedName>
</protein>
<accession>A0A0A9B6I3</accession>
<dbReference type="EMBL" id="GBRH01238924">
    <property type="protein sequence ID" value="JAD58971.1"/>
    <property type="molecule type" value="Transcribed_RNA"/>
</dbReference>